<evidence type="ECO:0000313" key="3">
    <source>
        <dbReference type="Proteomes" id="UP000054937"/>
    </source>
</evidence>
<evidence type="ECO:0000256" key="1">
    <source>
        <dbReference type="SAM" id="Coils"/>
    </source>
</evidence>
<organism evidence="2 3">
    <name type="scientific">Pseudocohnilembus persalinus</name>
    <name type="common">Ciliate</name>
    <dbReference type="NCBI Taxonomy" id="266149"/>
    <lineage>
        <taxon>Eukaryota</taxon>
        <taxon>Sar</taxon>
        <taxon>Alveolata</taxon>
        <taxon>Ciliophora</taxon>
        <taxon>Intramacronucleata</taxon>
        <taxon>Oligohymenophorea</taxon>
        <taxon>Scuticociliatia</taxon>
        <taxon>Philasterida</taxon>
        <taxon>Pseudocohnilembidae</taxon>
        <taxon>Pseudocohnilembus</taxon>
    </lineage>
</organism>
<dbReference type="InParanoid" id="A0A0V0R1K1"/>
<feature type="coiled-coil region" evidence="1">
    <location>
        <begin position="65"/>
        <end position="96"/>
    </location>
</feature>
<protein>
    <submittedName>
        <fullName evidence="2">Uncharacterized protein</fullName>
    </submittedName>
</protein>
<keyword evidence="1" id="KW-0175">Coiled coil</keyword>
<reference evidence="2 3" key="1">
    <citation type="journal article" date="2015" name="Sci. Rep.">
        <title>Genome of the facultative scuticociliatosis pathogen Pseudocohnilembus persalinus provides insight into its virulence through horizontal gene transfer.</title>
        <authorList>
            <person name="Xiong J."/>
            <person name="Wang G."/>
            <person name="Cheng J."/>
            <person name="Tian M."/>
            <person name="Pan X."/>
            <person name="Warren A."/>
            <person name="Jiang C."/>
            <person name="Yuan D."/>
            <person name="Miao W."/>
        </authorList>
    </citation>
    <scope>NUCLEOTIDE SEQUENCE [LARGE SCALE GENOMIC DNA]</scope>
    <source>
        <strain evidence="2">36N120E</strain>
    </source>
</reference>
<accession>A0A0V0R1K1</accession>
<evidence type="ECO:0000313" key="2">
    <source>
        <dbReference type="EMBL" id="KRX08404.1"/>
    </source>
</evidence>
<gene>
    <name evidence="2" type="ORF">PPERSA_08603</name>
</gene>
<keyword evidence="3" id="KW-1185">Reference proteome</keyword>
<dbReference type="EMBL" id="LDAU01000064">
    <property type="protein sequence ID" value="KRX08404.1"/>
    <property type="molecule type" value="Genomic_DNA"/>
</dbReference>
<name>A0A0V0R1K1_PSEPJ</name>
<proteinExistence type="predicted"/>
<comment type="caution">
    <text evidence="2">The sequence shown here is derived from an EMBL/GenBank/DDBJ whole genome shotgun (WGS) entry which is preliminary data.</text>
</comment>
<dbReference type="Proteomes" id="UP000054937">
    <property type="component" value="Unassembled WGS sequence"/>
</dbReference>
<dbReference type="AlphaFoldDB" id="A0A0V0R1K1"/>
<sequence length="354" mass="42253">MQKVPQFQSPLKAEFMEFSAQSRTDNNNLCPTRTSTPNRSFMLSSRKYSVGGQQQEKYLEDTPPKKVLNSKIEQLFEEYKENMKKFSDKREKFRKRNQSVDLRPKSENENVQFHFDCKYCFQNKQNSILNQIQIQNQEKEQNQKNQLKKIEIKDELLRIANKINTERAQKNKELREKYRNQNVNFVEIRGKSLDVVCSSKSTYEIIQPSYTKKTTIQEIPNQYFQQNFNQNQNQHQVYTKDQNSSQKFRKNSIQIPQNIVYISPFNTNVSNLNHRTASIRKNYHQNIGNNNQNNTNKVFESDKNQNLIQFNNQFVIRNQKQGQQNQFQEQVNAFNPNLQQKITPFNISKRYLFQ</sequence>